<dbReference type="PANTHER" id="PTHR43738">
    <property type="entry name" value="ABC TRANSPORTER, MEMBRANE PROTEIN"/>
    <property type="match status" value="1"/>
</dbReference>
<gene>
    <name evidence="9" type="ORF">C7K08_08490</name>
</gene>
<keyword evidence="4 7" id="KW-0812">Transmembrane</keyword>
<evidence type="ECO:0000256" key="7">
    <source>
        <dbReference type="SAM" id="Phobius"/>
    </source>
</evidence>
<dbReference type="InterPro" id="IPR003838">
    <property type="entry name" value="ABC3_permease_C"/>
</dbReference>
<feature type="domain" description="ABC3 transporter permease C-terminal" evidence="8">
    <location>
        <begin position="23"/>
        <end position="133"/>
    </location>
</feature>
<evidence type="ECO:0000256" key="2">
    <source>
        <dbReference type="ARBA" id="ARBA00022448"/>
    </source>
</evidence>
<keyword evidence="10" id="KW-1185">Reference proteome</keyword>
<dbReference type="AlphaFoldDB" id="A0A2P7EDL9"/>
<comment type="subcellular location">
    <subcellularLocation>
        <location evidence="1">Cell membrane</location>
        <topology evidence="1">Multi-pass membrane protein</topology>
    </subcellularLocation>
</comment>
<dbReference type="Proteomes" id="UP000240206">
    <property type="component" value="Unassembled WGS sequence"/>
</dbReference>
<dbReference type="GO" id="GO:0005886">
    <property type="term" value="C:plasma membrane"/>
    <property type="evidence" value="ECO:0007669"/>
    <property type="project" value="UniProtKB-SubCell"/>
</dbReference>
<proteinExistence type="predicted"/>
<dbReference type="EMBL" id="PXVC01000037">
    <property type="protein sequence ID" value="PSI01330.1"/>
    <property type="molecule type" value="Genomic_DNA"/>
</dbReference>
<evidence type="ECO:0000256" key="1">
    <source>
        <dbReference type="ARBA" id="ARBA00004651"/>
    </source>
</evidence>
<evidence type="ECO:0000256" key="3">
    <source>
        <dbReference type="ARBA" id="ARBA00022475"/>
    </source>
</evidence>
<evidence type="ECO:0000259" key="8">
    <source>
        <dbReference type="Pfam" id="PF02687"/>
    </source>
</evidence>
<feature type="transmembrane region" description="Helical" evidence="7">
    <location>
        <begin position="15"/>
        <end position="38"/>
    </location>
</feature>
<reference evidence="10" key="1">
    <citation type="submission" date="2018-03" db="EMBL/GenBank/DDBJ databases">
        <title>Ecological and genomic features of two cosmopolitan and abundant freshwater picocyanobacteria.</title>
        <authorList>
            <person name="Cabello-Yeves P.J."/>
            <person name="Picazo A."/>
            <person name="Camacho A."/>
            <person name="Callieri C."/>
            <person name="Rosselli R."/>
            <person name="Roda-Garcia J."/>
            <person name="Coutinho F.H."/>
            <person name="Rodriguez-Valera F."/>
        </authorList>
    </citation>
    <scope>NUCLEOTIDE SEQUENCE [LARGE SCALE GENOMIC DNA]</scope>
    <source>
        <strain evidence="10">Tous</strain>
    </source>
</reference>
<dbReference type="PANTHER" id="PTHR43738:SF1">
    <property type="entry name" value="HEMIN TRANSPORT SYSTEM PERMEASE PROTEIN HRTB-RELATED"/>
    <property type="match status" value="1"/>
</dbReference>
<evidence type="ECO:0000256" key="6">
    <source>
        <dbReference type="ARBA" id="ARBA00023136"/>
    </source>
</evidence>
<evidence type="ECO:0000256" key="5">
    <source>
        <dbReference type="ARBA" id="ARBA00022989"/>
    </source>
</evidence>
<dbReference type="Pfam" id="PF02687">
    <property type="entry name" value="FtsX"/>
    <property type="match status" value="1"/>
</dbReference>
<protein>
    <recommendedName>
        <fullName evidence="8">ABC3 transporter permease C-terminal domain-containing protein</fullName>
    </recommendedName>
</protein>
<accession>A0A2P7EDL9</accession>
<feature type="transmembrane region" description="Helical" evidence="7">
    <location>
        <begin position="107"/>
        <end position="125"/>
    </location>
</feature>
<organism evidence="9 10">
    <name type="scientific">Synechococcus lacustris str. Tous</name>
    <dbReference type="NCBI Taxonomy" id="1910958"/>
    <lineage>
        <taxon>Bacteria</taxon>
        <taxon>Bacillati</taxon>
        <taxon>Cyanobacteriota</taxon>
        <taxon>Cyanophyceae</taxon>
        <taxon>Synechococcales</taxon>
        <taxon>Synechococcaceae</taxon>
        <taxon>Synechococcus</taxon>
    </lineage>
</organism>
<keyword evidence="5 7" id="KW-1133">Transmembrane helix</keyword>
<evidence type="ECO:0000313" key="9">
    <source>
        <dbReference type="EMBL" id="PSI01330.1"/>
    </source>
</evidence>
<dbReference type="InterPro" id="IPR051125">
    <property type="entry name" value="ABC-4/HrtB_transporter"/>
</dbReference>
<evidence type="ECO:0000313" key="10">
    <source>
        <dbReference type="Proteomes" id="UP000240206"/>
    </source>
</evidence>
<feature type="transmembrane region" description="Helical" evidence="7">
    <location>
        <begin position="71"/>
        <end position="95"/>
    </location>
</feature>
<comment type="caution">
    <text evidence="9">The sequence shown here is derived from an EMBL/GenBank/DDBJ whole genome shotgun (WGS) entry which is preliminary data.</text>
</comment>
<evidence type="ECO:0000256" key="4">
    <source>
        <dbReference type="ARBA" id="ARBA00022692"/>
    </source>
</evidence>
<keyword evidence="6 7" id="KW-0472">Membrane</keyword>
<keyword evidence="3" id="KW-1003">Cell membrane</keyword>
<keyword evidence="2" id="KW-0813">Transport</keyword>
<name>A0A2P7EDL9_9SYNE</name>
<sequence length="138" mass="14812">MADLELAYWKKNSSVGFIFSLGVLVGFLVGSIIVYQILFGDVMNSLPQYATLKAMGYTNTYVISVVIQQSAILAFIGFVPGIILSTGLYALLAGVTKLTIFMTSTRAIQVLALTFIMCVGSGALATRKLVELDPADVF</sequence>